<dbReference type="RefSeq" id="WP_084392856.1">
    <property type="nucleotide sequence ID" value="NZ_BMKF01000002.1"/>
</dbReference>
<dbReference type="Pfam" id="PF12802">
    <property type="entry name" value="MarR_2"/>
    <property type="match status" value="1"/>
</dbReference>
<reference evidence="4" key="1">
    <citation type="journal article" date="2019" name="Int. J. Syst. Evol. Microbiol.">
        <title>The Global Catalogue of Microorganisms (GCM) 10K type strain sequencing project: providing services to taxonomists for standard genome sequencing and annotation.</title>
        <authorList>
            <consortium name="The Broad Institute Genomics Platform"/>
            <consortium name="The Broad Institute Genome Sequencing Center for Infectious Disease"/>
            <person name="Wu L."/>
            <person name="Ma J."/>
        </authorList>
    </citation>
    <scope>NUCLEOTIDE SEQUENCE [LARGE SCALE GENOMIC DNA]</scope>
    <source>
        <strain evidence="4">CGMCC 1.15928</strain>
    </source>
</reference>
<dbReference type="PROSITE" id="PS50995">
    <property type="entry name" value="HTH_MARR_2"/>
    <property type="match status" value="1"/>
</dbReference>
<dbReference type="SUPFAM" id="SSF46785">
    <property type="entry name" value="Winged helix' DNA-binding domain"/>
    <property type="match status" value="1"/>
</dbReference>
<evidence type="ECO:0000313" key="3">
    <source>
        <dbReference type="EMBL" id="GGB69553.1"/>
    </source>
</evidence>
<dbReference type="PANTHER" id="PTHR33164">
    <property type="entry name" value="TRANSCRIPTIONAL REGULATOR, MARR FAMILY"/>
    <property type="match status" value="1"/>
</dbReference>
<feature type="compositionally biased region" description="Basic and acidic residues" evidence="1">
    <location>
        <begin position="211"/>
        <end position="220"/>
    </location>
</feature>
<accession>A0ABQ1JLU4</accession>
<dbReference type="InterPro" id="IPR036388">
    <property type="entry name" value="WH-like_DNA-bd_sf"/>
</dbReference>
<dbReference type="SMART" id="SM00347">
    <property type="entry name" value="HTH_MARR"/>
    <property type="match status" value="1"/>
</dbReference>
<dbReference type="PRINTS" id="PR00598">
    <property type="entry name" value="HTHMARR"/>
</dbReference>
<name>A0ABQ1JLU4_9PROT</name>
<feature type="compositionally biased region" description="Basic residues" evidence="1">
    <location>
        <begin position="183"/>
        <end position="192"/>
    </location>
</feature>
<dbReference type="PANTHER" id="PTHR33164:SF43">
    <property type="entry name" value="HTH-TYPE TRANSCRIPTIONAL REPRESSOR YETL"/>
    <property type="match status" value="1"/>
</dbReference>
<organism evidence="3 4">
    <name type="scientific">Henriciella pelagia</name>
    <dbReference type="NCBI Taxonomy" id="1977912"/>
    <lineage>
        <taxon>Bacteria</taxon>
        <taxon>Pseudomonadati</taxon>
        <taxon>Pseudomonadota</taxon>
        <taxon>Alphaproteobacteria</taxon>
        <taxon>Hyphomonadales</taxon>
        <taxon>Hyphomonadaceae</taxon>
        <taxon>Henriciella</taxon>
    </lineage>
</organism>
<evidence type="ECO:0000313" key="4">
    <source>
        <dbReference type="Proteomes" id="UP000628854"/>
    </source>
</evidence>
<gene>
    <name evidence="3" type="ORF">GCM10011503_17720</name>
</gene>
<protein>
    <recommendedName>
        <fullName evidence="2">HTH marR-type domain-containing protein</fullName>
    </recommendedName>
</protein>
<proteinExistence type="predicted"/>
<keyword evidence="4" id="KW-1185">Reference proteome</keyword>
<feature type="compositionally biased region" description="Acidic residues" evidence="1">
    <location>
        <begin position="156"/>
        <end position="169"/>
    </location>
</feature>
<evidence type="ECO:0000259" key="2">
    <source>
        <dbReference type="PROSITE" id="PS50995"/>
    </source>
</evidence>
<evidence type="ECO:0000256" key="1">
    <source>
        <dbReference type="SAM" id="MobiDB-lite"/>
    </source>
</evidence>
<comment type="caution">
    <text evidence="3">The sequence shown here is derived from an EMBL/GenBank/DDBJ whole genome shotgun (WGS) entry which is preliminary data.</text>
</comment>
<dbReference type="InterPro" id="IPR039422">
    <property type="entry name" value="MarR/SlyA-like"/>
</dbReference>
<feature type="region of interest" description="Disordered" evidence="1">
    <location>
        <begin position="1"/>
        <end position="20"/>
    </location>
</feature>
<sequence>MSSSDEGKSDMAAEQADTSFDLKASPSHLLHRAQQAAVNLSSATLAEKGLTLRQFAVLAALAREEGQSQARLVEETGIDRSTLAEMVRRMEASGHIKRVTSKEDARAKAVSLLAKGRKAYEAALPGVEAADRELLDMIRSNRRTGFLESLAKIGGPEDDEPVIEAEPEEAPAPAVSEVTAPKAKSKKTKAKPAKAEDEKPAKSAKASKKAAKADKKSSKSDKKKKKKKK</sequence>
<feature type="compositionally biased region" description="Basic and acidic residues" evidence="1">
    <location>
        <begin position="1"/>
        <end position="11"/>
    </location>
</feature>
<dbReference type="EMBL" id="BMKF01000002">
    <property type="protein sequence ID" value="GGB69553.1"/>
    <property type="molecule type" value="Genomic_DNA"/>
</dbReference>
<feature type="compositionally biased region" description="Low complexity" evidence="1">
    <location>
        <begin position="171"/>
        <end position="182"/>
    </location>
</feature>
<feature type="region of interest" description="Disordered" evidence="1">
    <location>
        <begin position="149"/>
        <end position="229"/>
    </location>
</feature>
<dbReference type="InterPro" id="IPR000835">
    <property type="entry name" value="HTH_MarR-typ"/>
</dbReference>
<dbReference type="Proteomes" id="UP000628854">
    <property type="component" value="Unassembled WGS sequence"/>
</dbReference>
<dbReference type="InterPro" id="IPR036390">
    <property type="entry name" value="WH_DNA-bd_sf"/>
</dbReference>
<dbReference type="Gene3D" id="1.10.10.10">
    <property type="entry name" value="Winged helix-like DNA-binding domain superfamily/Winged helix DNA-binding domain"/>
    <property type="match status" value="1"/>
</dbReference>
<feature type="domain" description="HTH marR-type" evidence="2">
    <location>
        <begin position="23"/>
        <end position="155"/>
    </location>
</feature>